<evidence type="ECO:0000256" key="2">
    <source>
        <dbReference type="ARBA" id="ARBA00022475"/>
    </source>
</evidence>
<name>A0A9D1E6R3_9FIRM</name>
<sequence length="190" mass="20915">MPKIKHGFGKVSLILVFVCIALIAVDIVLKYLEEAQGWNFTVIPGFIWVESGHRNSGAAFSMLSGNTVFLTVFSIALLAIMLTAFIFVPDRFVLLKVAMSMIIAGAIGNLYDRAVFGEVRDFVWVNMGFSTACCNFADFFIVFGVIIAVIDFLFLNEWAVIPLTKRAKQAQAKQKNKDEDENGGDGESGD</sequence>
<dbReference type="PANTHER" id="PTHR33695:SF1">
    <property type="entry name" value="LIPOPROTEIN SIGNAL PEPTIDASE"/>
    <property type="match status" value="1"/>
</dbReference>
<keyword evidence="7 9" id="KW-1133">Transmembrane helix</keyword>
<reference evidence="13" key="2">
    <citation type="journal article" date="2021" name="PeerJ">
        <title>Extensive microbial diversity within the chicken gut microbiome revealed by metagenomics and culture.</title>
        <authorList>
            <person name="Gilroy R."/>
            <person name="Ravi A."/>
            <person name="Getino M."/>
            <person name="Pursley I."/>
            <person name="Horton D.L."/>
            <person name="Alikhan N.F."/>
            <person name="Baker D."/>
            <person name="Gharbi K."/>
            <person name="Hall N."/>
            <person name="Watson M."/>
            <person name="Adriaenssens E.M."/>
            <person name="Foster-Nyarko E."/>
            <person name="Jarju S."/>
            <person name="Secka A."/>
            <person name="Antonio M."/>
            <person name="Oren A."/>
            <person name="Chaudhuri R.R."/>
            <person name="La Ragione R."/>
            <person name="Hildebrand F."/>
            <person name="Pallen M.J."/>
        </authorList>
    </citation>
    <scope>NUCLEOTIDE SEQUENCE</scope>
    <source>
        <strain evidence="13">ChiW16-3235</strain>
    </source>
</reference>
<keyword evidence="3 9" id="KW-0645">Protease</keyword>
<dbReference type="PANTHER" id="PTHR33695">
    <property type="entry name" value="LIPOPROTEIN SIGNAL PEPTIDASE"/>
    <property type="match status" value="1"/>
</dbReference>
<protein>
    <recommendedName>
        <fullName evidence="9">Lipoprotein signal peptidase</fullName>
        <ecNumber evidence="9">3.4.23.36</ecNumber>
    </recommendedName>
    <alternativeName>
        <fullName evidence="9">Prolipoprotein signal peptidase</fullName>
    </alternativeName>
    <alternativeName>
        <fullName evidence="9">Signal peptidase II</fullName>
        <shortName evidence="9">SPase II</shortName>
    </alternativeName>
</protein>
<evidence type="ECO:0000256" key="9">
    <source>
        <dbReference type="HAMAP-Rule" id="MF_00161"/>
    </source>
</evidence>
<dbReference type="PRINTS" id="PR00781">
    <property type="entry name" value="LIPOSIGPTASE"/>
</dbReference>
<evidence type="ECO:0000256" key="5">
    <source>
        <dbReference type="ARBA" id="ARBA00022750"/>
    </source>
</evidence>
<evidence type="ECO:0000256" key="6">
    <source>
        <dbReference type="ARBA" id="ARBA00022801"/>
    </source>
</evidence>
<gene>
    <name evidence="9 13" type="primary">lspA</name>
    <name evidence="13" type="ORF">IAB94_03830</name>
</gene>
<evidence type="ECO:0000256" key="10">
    <source>
        <dbReference type="RuleBase" id="RU000594"/>
    </source>
</evidence>
<evidence type="ECO:0000313" key="14">
    <source>
        <dbReference type="Proteomes" id="UP000823913"/>
    </source>
</evidence>
<reference evidence="13" key="1">
    <citation type="submission" date="2020-10" db="EMBL/GenBank/DDBJ databases">
        <authorList>
            <person name="Gilroy R."/>
        </authorList>
    </citation>
    <scope>NUCLEOTIDE SEQUENCE</scope>
    <source>
        <strain evidence="13">ChiW16-3235</strain>
    </source>
</reference>
<evidence type="ECO:0000256" key="7">
    <source>
        <dbReference type="ARBA" id="ARBA00022989"/>
    </source>
</evidence>
<comment type="function">
    <text evidence="9 10">This protein specifically catalyzes the removal of signal peptides from prolipoproteins.</text>
</comment>
<comment type="catalytic activity">
    <reaction evidence="9 10">
        <text>Release of signal peptides from bacterial membrane prolipoproteins. Hydrolyzes -Xaa-Yaa-Zaa-|-(S,diacylglyceryl)Cys-, in which Xaa is hydrophobic (preferably Leu), and Yaa (Ala or Ser) and Zaa (Gly or Ala) have small, neutral side chains.</text>
        <dbReference type="EC" id="3.4.23.36"/>
    </reaction>
</comment>
<keyword evidence="5 9" id="KW-0064">Aspartyl protease</keyword>
<comment type="caution">
    <text evidence="13">The sequence shown here is derived from an EMBL/GenBank/DDBJ whole genome shotgun (WGS) entry which is preliminary data.</text>
</comment>
<dbReference type="EMBL" id="DVHK01000081">
    <property type="protein sequence ID" value="HIR67164.1"/>
    <property type="molecule type" value="Genomic_DNA"/>
</dbReference>
<dbReference type="Pfam" id="PF01252">
    <property type="entry name" value="Peptidase_A8"/>
    <property type="match status" value="1"/>
</dbReference>
<dbReference type="GO" id="GO:0005886">
    <property type="term" value="C:plasma membrane"/>
    <property type="evidence" value="ECO:0007669"/>
    <property type="project" value="UniProtKB-SubCell"/>
</dbReference>
<proteinExistence type="inferred from homology"/>
<feature type="transmembrane region" description="Helical" evidence="9">
    <location>
        <begin position="93"/>
        <end position="111"/>
    </location>
</feature>
<comment type="similarity">
    <text evidence="1 9 11">Belongs to the peptidase A8 family.</text>
</comment>
<keyword evidence="4 9" id="KW-0812">Transmembrane</keyword>
<dbReference type="NCBIfam" id="TIGR00077">
    <property type="entry name" value="lspA"/>
    <property type="match status" value="1"/>
</dbReference>
<comment type="pathway">
    <text evidence="9">Protein modification; lipoprotein biosynthesis (signal peptide cleavage).</text>
</comment>
<dbReference type="Proteomes" id="UP000823913">
    <property type="component" value="Unassembled WGS sequence"/>
</dbReference>
<keyword evidence="8 9" id="KW-0472">Membrane</keyword>
<dbReference type="HAMAP" id="MF_00161">
    <property type="entry name" value="LspA"/>
    <property type="match status" value="1"/>
</dbReference>
<keyword evidence="6 9" id="KW-0378">Hydrolase</keyword>
<dbReference type="GO" id="GO:0004190">
    <property type="term" value="F:aspartic-type endopeptidase activity"/>
    <property type="evidence" value="ECO:0007669"/>
    <property type="project" value="UniProtKB-UniRule"/>
</dbReference>
<feature type="active site" evidence="9">
    <location>
        <position position="121"/>
    </location>
</feature>
<accession>A0A9D1E6R3</accession>
<dbReference type="InterPro" id="IPR001872">
    <property type="entry name" value="Peptidase_A8"/>
</dbReference>
<dbReference type="GO" id="GO:0006508">
    <property type="term" value="P:proteolysis"/>
    <property type="evidence" value="ECO:0007669"/>
    <property type="project" value="UniProtKB-KW"/>
</dbReference>
<feature type="transmembrane region" description="Helical" evidence="9">
    <location>
        <begin position="12"/>
        <end position="32"/>
    </location>
</feature>
<evidence type="ECO:0000313" key="13">
    <source>
        <dbReference type="EMBL" id="HIR67164.1"/>
    </source>
</evidence>
<feature type="transmembrane region" description="Helical" evidence="9">
    <location>
        <begin position="123"/>
        <end position="156"/>
    </location>
</feature>
<evidence type="ECO:0000256" key="4">
    <source>
        <dbReference type="ARBA" id="ARBA00022692"/>
    </source>
</evidence>
<dbReference type="EC" id="3.4.23.36" evidence="9"/>
<feature type="compositionally biased region" description="Acidic residues" evidence="12">
    <location>
        <begin position="179"/>
        <end position="190"/>
    </location>
</feature>
<evidence type="ECO:0000256" key="8">
    <source>
        <dbReference type="ARBA" id="ARBA00023136"/>
    </source>
</evidence>
<dbReference type="AlphaFoldDB" id="A0A9D1E6R3"/>
<feature type="active site" evidence="9">
    <location>
        <position position="138"/>
    </location>
</feature>
<feature type="transmembrane region" description="Helical" evidence="9">
    <location>
        <begin position="68"/>
        <end position="88"/>
    </location>
</feature>
<dbReference type="PROSITE" id="PS00855">
    <property type="entry name" value="SPASE_II"/>
    <property type="match status" value="1"/>
</dbReference>
<keyword evidence="2 9" id="KW-1003">Cell membrane</keyword>
<comment type="subcellular location">
    <subcellularLocation>
        <location evidence="9">Cell membrane</location>
        <topology evidence="9">Multi-pass membrane protein</topology>
    </subcellularLocation>
</comment>
<organism evidence="13 14">
    <name type="scientific">Candidatus Coproplasma avicola</name>
    <dbReference type="NCBI Taxonomy" id="2840744"/>
    <lineage>
        <taxon>Bacteria</taxon>
        <taxon>Bacillati</taxon>
        <taxon>Bacillota</taxon>
        <taxon>Clostridia</taxon>
        <taxon>Eubacteriales</taxon>
        <taxon>Candidatus Coproplasma</taxon>
    </lineage>
</organism>
<evidence type="ECO:0000256" key="11">
    <source>
        <dbReference type="RuleBase" id="RU004181"/>
    </source>
</evidence>
<evidence type="ECO:0000256" key="1">
    <source>
        <dbReference type="ARBA" id="ARBA00006139"/>
    </source>
</evidence>
<evidence type="ECO:0000256" key="3">
    <source>
        <dbReference type="ARBA" id="ARBA00022670"/>
    </source>
</evidence>
<evidence type="ECO:0000256" key="12">
    <source>
        <dbReference type="SAM" id="MobiDB-lite"/>
    </source>
</evidence>
<feature type="region of interest" description="Disordered" evidence="12">
    <location>
        <begin position="169"/>
        <end position="190"/>
    </location>
</feature>